<dbReference type="Pfam" id="PF03466">
    <property type="entry name" value="LysR_substrate"/>
    <property type="match status" value="1"/>
</dbReference>
<keyword evidence="3" id="KW-0238">DNA-binding</keyword>
<dbReference type="InterPro" id="IPR000847">
    <property type="entry name" value="LysR_HTH_N"/>
</dbReference>
<evidence type="ECO:0000313" key="6">
    <source>
        <dbReference type="EMBL" id="OWQ88553.1"/>
    </source>
</evidence>
<keyword evidence="2" id="KW-0805">Transcription regulation</keyword>
<dbReference type="InterPro" id="IPR058163">
    <property type="entry name" value="LysR-type_TF_proteobact-type"/>
</dbReference>
<dbReference type="Gene3D" id="3.40.190.290">
    <property type="match status" value="1"/>
</dbReference>
<dbReference type="AlphaFoldDB" id="A0A246J7E4"/>
<comment type="caution">
    <text evidence="6">The sequence shown here is derived from an EMBL/GenBank/DDBJ whole genome shotgun (WGS) entry which is preliminary data.</text>
</comment>
<dbReference type="GO" id="GO:0043565">
    <property type="term" value="F:sequence-specific DNA binding"/>
    <property type="evidence" value="ECO:0007669"/>
    <property type="project" value="TreeGrafter"/>
</dbReference>
<dbReference type="Proteomes" id="UP000197468">
    <property type="component" value="Unassembled WGS sequence"/>
</dbReference>
<dbReference type="OrthoDB" id="9076738at2"/>
<dbReference type="InterPro" id="IPR036390">
    <property type="entry name" value="WH_DNA-bd_sf"/>
</dbReference>
<dbReference type="PANTHER" id="PTHR30537:SF17">
    <property type="entry name" value="LYSR-FAMILY REGULATORY PROTEIN"/>
    <property type="match status" value="1"/>
</dbReference>
<evidence type="ECO:0000256" key="1">
    <source>
        <dbReference type="ARBA" id="ARBA00009437"/>
    </source>
</evidence>
<dbReference type="GO" id="GO:0003700">
    <property type="term" value="F:DNA-binding transcription factor activity"/>
    <property type="evidence" value="ECO:0007669"/>
    <property type="project" value="InterPro"/>
</dbReference>
<accession>A0A246J7E4</accession>
<dbReference type="PANTHER" id="PTHR30537">
    <property type="entry name" value="HTH-TYPE TRANSCRIPTIONAL REGULATOR"/>
    <property type="match status" value="1"/>
</dbReference>
<dbReference type="GO" id="GO:0006351">
    <property type="term" value="P:DNA-templated transcription"/>
    <property type="evidence" value="ECO:0007669"/>
    <property type="project" value="TreeGrafter"/>
</dbReference>
<dbReference type="CDD" id="cd08472">
    <property type="entry name" value="PBP2_CrgA_like_3"/>
    <property type="match status" value="1"/>
</dbReference>
<protein>
    <submittedName>
        <fullName evidence="6">LysR family transcriptional regulator</fullName>
    </submittedName>
</protein>
<dbReference type="EMBL" id="NIOF01000007">
    <property type="protein sequence ID" value="OWQ88553.1"/>
    <property type="molecule type" value="Genomic_DNA"/>
</dbReference>
<gene>
    <name evidence="6" type="ORF">CDN99_17040</name>
</gene>
<dbReference type="InterPro" id="IPR005119">
    <property type="entry name" value="LysR_subst-bd"/>
</dbReference>
<evidence type="ECO:0000259" key="5">
    <source>
        <dbReference type="PROSITE" id="PS50931"/>
    </source>
</evidence>
<name>A0A246J7E4_9BURK</name>
<feature type="domain" description="HTH lysR-type" evidence="5">
    <location>
        <begin position="1"/>
        <end position="59"/>
    </location>
</feature>
<proteinExistence type="inferred from homology"/>
<dbReference type="Pfam" id="PF00126">
    <property type="entry name" value="HTH_1"/>
    <property type="match status" value="1"/>
</dbReference>
<organism evidence="6 7">
    <name type="scientific">Roseateles aquatilis</name>
    <dbReference type="NCBI Taxonomy" id="431061"/>
    <lineage>
        <taxon>Bacteria</taxon>
        <taxon>Pseudomonadati</taxon>
        <taxon>Pseudomonadota</taxon>
        <taxon>Betaproteobacteria</taxon>
        <taxon>Burkholderiales</taxon>
        <taxon>Sphaerotilaceae</taxon>
        <taxon>Roseateles</taxon>
    </lineage>
</organism>
<keyword evidence="4" id="KW-0804">Transcription</keyword>
<evidence type="ECO:0000256" key="3">
    <source>
        <dbReference type="ARBA" id="ARBA00023125"/>
    </source>
</evidence>
<evidence type="ECO:0000313" key="7">
    <source>
        <dbReference type="Proteomes" id="UP000197468"/>
    </source>
</evidence>
<comment type="similarity">
    <text evidence="1">Belongs to the LysR transcriptional regulatory family.</text>
</comment>
<dbReference type="FunFam" id="1.10.10.10:FF:000001">
    <property type="entry name" value="LysR family transcriptional regulator"/>
    <property type="match status" value="1"/>
</dbReference>
<dbReference type="SUPFAM" id="SSF53850">
    <property type="entry name" value="Periplasmic binding protein-like II"/>
    <property type="match status" value="1"/>
</dbReference>
<dbReference type="SUPFAM" id="SSF46785">
    <property type="entry name" value="Winged helix' DNA-binding domain"/>
    <property type="match status" value="1"/>
</dbReference>
<keyword evidence="7" id="KW-1185">Reference proteome</keyword>
<evidence type="ECO:0000256" key="4">
    <source>
        <dbReference type="ARBA" id="ARBA00023163"/>
    </source>
</evidence>
<dbReference type="Gene3D" id="1.10.10.10">
    <property type="entry name" value="Winged helix-like DNA-binding domain superfamily/Winged helix DNA-binding domain"/>
    <property type="match status" value="1"/>
</dbReference>
<sequence length="304" mass="34257">MDRIVQMRAFARVVETGSFTKAADSMDLPKASLTRLVQALEARLRVQLLTRTTRKVTVTQDGAIYYERTMALLNELEAIDQGMLHENSKPRGRLRVDVTTLTGSRVLIPALPDFHERYPDVEIALGVSDRSIDLLVDNVDFVLRVGPVQDAGLVARRVGQILFCTCAAPSYIEKHGLPREPRDLDREPHQAVGYFSSRTGRVFPFVFHRGDERLEIEGRRRLDVNDSNAYVAAGLSGLGVVQLAKYAVEDHLARGELVPLFPEWHHNPIPVYLVYSPNRYVSARMRVFIDWVVETLARRGLGPT</sequence>
<reference evidence="6 7" key="1">
    <citation type="journal article" date="2008" name="Int. J. Syst. Evol. Microbiol.">
        <title>Description of Roseateles aquatilis sp. nov. and Roseateles terrae sp. nov., in the class Betaproteobacteria, and emended description of the genus Roseateles.</title>
        <authorList>
            <person name="Gomila M."/>
            <person name="Bowien B."/>
            <person name="Falsen E."/>
            <person name="Moore E.R."/>
            <person name="Lalucat J."/>
        </authorList>
    </citation>
    <scope>NUCLEOTIDE SEQUENCE [LARGE SCALE GENOMIC DNA]</scope>
    <source>
        <strain evidence="6 7">CCUG 48205</strain>
    </source>
</reference>
<evidence type="ECO:0000256" key="2">
    <source>
        <dbReference type="ARBA" id="ARBA00023015"/>
    </source>
</evidence>
<dbReference type="InterPro" id="IPR036388">
    <property type="entry name" value="WH-like_DNA-bd_sf"/>
</dbReference>
<dbReference type="PROSITE" id="PS50931">
    <property type="entry name" value="HTH_LYSR"/>
    <property type="match status" value="1"/>
</dbReference>